<dbReference type="EMBL" id="CP016027">
    <property type="protein sequence ID" value="ANJ68393.1"/>
    <property type="molecule type" value="Genomic_DNA"/>
</dbReference>
<evidence type="ECO:0000259" key="2">
    <source>
        <dbReference type="Pfam" id="PF06580"/>
    </source>
</evidence>
<dbReference type="PANTHER" id="PTHR34220:SF7">
    <property type="entry name" value="SENSOR HISTIDINE KINASE YPDA"/>
    <property type="match status" value="1"/>
</dbReference>
<evidence type="ECO:0000313" key="3">
    <source>
        <dbReference type="EMBL" id="ANJ68393.1"/>
    </source>
</evidence>
<feature type="transmembrane region" description="Helical" evidence="1">
    <location>
        <begin position="87"/>
        <end position="107"/>
    </location>
</feature>
<keyword evidence="4" id="KW-1185">Reference proteome</keyword>
<dbReference type="Pfam" id="PF06580">
    <property type="entry name" value="His_kinase"/>
    <property type="match status" value="1"/>
</dbReference>
<feature type="transmembrane region" description="Helical" evidence="1">
    <location>
        <begin position="25"/>
        <end position="46"/>
    </location>
</feature>
<sequence>MAPPNPQQEPTPRSAALPAFCTPHILLITLLLGFCLALLLAIAPGASEDRWVRLGTTAWFTTWVALITVSLLCALRRPLSRLRLTPLLLGVMSTLLAVTAAVSLFAYQSLTELGWQATESQAEFLLHNLAIAAVVGAVGIWIFSLHLAKARQLSAQTKAELDALHARIRPHFLFNSLNTVAALIDTDPKAAETAVLNLASIFRAALNAADTALLAEELELARRYLVLEQWRLGSRLSFEEHLPAEDLPKIRLPVLTLQPLLENAVRHSAERSTAPCTVRLECQVSPRSVSIVIDNPRVAGETASNGNGISQANIQDRLALMFGDAASLRAGVVDDRYRVKLVIPRPDRPQDTPERHG</sequence>
<reference evidence="3 4" key="1">
    <citation type="submission" date="2016-06" db="EMBL/GenBank/DDBJ databases">
        <title>Insight into the functional genes involving in sulfur oxidation in Pearl River water.</title>
        <authorList>
            <person name="Luo J."/>
            <person name="Tan X."/>
            <person name="Lin W."/>
        </authorList>
    </citation>
    <scope>NUCLEOTIDE SEQUENCE [LARGE SCALE GENOMIC DNA]</scope>
    <source>
        <strain evidence="3 4">LS2</strain>
    </source>
</reference>
<accession>A0A191ZKL9</accession>
<keyword evidence="1" id="KW-0812">Transmembrane</keyword>
<dbReference type="PANTHER" id="PTHR34220">
    <property type="entry name" value="SENSOR HISTIDINE KINASE YPDA"/>
    <property type="match status" value="1"/>
</dbReference>
<feature type="transmembrane region" description="Helical" evidence="1">
    <location>
        <begin position="127"/>
        <end position="148"/>
    </location>
</feature>
<feature type="domain" description="Signal transduction histidine kinase internal region" evidence="2">
    <location>
        <begin position="159"/>
        <end position="236"/>
    </location>
</feature>
<evidence type="ECO:0000313" key="4">
    <source>
        <dbReference type="Proteomes" id="UP000078596"/>
    </source>
</evidence>
<name>A0A191ZKL9_9GAMM</name>
<dbReference type="KEGG" id="haz:A9404_09235"/>
<organism evidence="3 4">
    <name type="scientific">Halothiobacillus diazotrophicus</name>
    <dbReference type="NCBI Taxonomy" id="1860122"/>
    <lineage>
        <taxon>Bacteria</taxon>
        <taxon>Pseudomonadati</taxon>
        <taxon>Pseudomonadota</taxon>
        <taxon>Gammaproteobacteria</taxon>
        <taxon>Chromatiales</taxon>
        <taxon>Halothiobacillaceae</taxon>
        <taxon>Halothiobacillus</taxon>
    </lineage>
</organism>
<gene>
    <name evidence="3" type="ORF">A9404_09235</name>
</gene>
<dbReference type="Gene3D" id="3.30.565.10">
    <property type="entry name" value="Histidine kinase-like ATPase, C-terminal domain"/>
    <property type="match status" value="1"/>
</dbReference>
<dbReference type="InterPro" id="IPR010559">
    <property type="entry name" value="Sig_transdc_His_kin_internal"/>
</dbReference>
<keyword evidence="1" id="KW-0472">Membrane</keyword>
<protein>
    <recommendedName>
        <fullName evidence="2">Signal transduction histidine kinase internal region domain-containing protein</fullName>
    </recommendedName>
</protein>
<dbReference type="STRING" id="1860122.A9404_09235"/>
<feature type="transmembrane region" description="Helical" evidence="1">
    <location>
        <begin position="58"/>
        <end position="75"/>
    </location>
</feature>
<evidence type="ECO:0000256" key="1">
    <source>
        <dbReference type="SAM" id="Phobius"/>
    </source>
</evidence>
<dbReference type="GO" id="GO:0000155">
    <property type="term" value="F:phosphorelay sensor kinase activity"/>
    <property type="evidence" value="ECO:0007669"/>
    <property type="project" value="InterPro"/>
</dbReference>
<dbReference type="Proteomes" id="UP000078596">
    <property type="component" value="Chromosome"/>
</dbReference>
<dbReference type="InterPro" id="IPR036890">
    <property type="entry name" value="HATPase_C_sf"/>
</dbReference>
<proteinExistence type="predicted"/>
<dbReference type="InterPro" id="IPR050640">
    <property type="entry name" value="Bact_2-comp_sensor_kinase"/>
</dbReference>
<dbReference type="AlphaFoldDB" id="A0A191ZKL9"/>
<keyword evidence="1" id="KW-1133">Transmembrane helix</keyword>
<dbReference type="GO" id="GO:0016020">
    <property type="term" value="C:membrane"/>
    <property type="evidence" value="ECO:0007669"/>
    <property type="project" value="InterPro"/>
</dbReference>